<name>A0AA38I799_9CUCU</name>
<evidence type="ECO:0000256" key="7">
    <source>
        <dbReference type="ARBA" id="ARBA00023004"/>
    </source>
</evidence>
<dbReference type="AlphaFoldDB" id="A0AA38I799"/>
<evidence type="ECO:0000256" key="4">
    <source>
        <dbReference type="ARBA" id="ARBA00022617"/>
    </source>
</evidence>
<keyword evidence="12" id="KW-1185">Reference proteome</keyword>
<reference evidence="11" key="1">
    <citation type="journal article" date="2023" name="G3 (Bethesda)">
        <title>Whole genome assemblies of Zophobas morio and Tenebrio molitor.</title>
        <authorList>
            <person name="Kaur S."/>
            <person name="Stinson S.A."/>
            <person name="diCenzo G.C."/>
        </authorList>
    </citation>
    <scope>NUCLEOTIDE SEQUENCE</scope>
    <source>
        <strain evidence="11">QUZm001</strain>
    </source>
</reference>
<evidence type="ECO:0000256" key="3">
    <source>
        <dbReference type="ARBA" id="ARBA00010617"/>
    </source>
</evidence>
<proteinExistence type="inferred from homology"/>
<comment type="caution">
    <text evidence="11">The sequence shown here is derived from an EMBL/GenBank/DDBJ whole genome shotgun (WGS) entry which is preliminary data.</text>
</comment>
<dbReference type="PANTHER" id="PTHR24292:SF100">
    <property type="entry name" value="CYTOCHROME P450 6A16, ISOFORM B-RELATED"/>
    <property type="match status" value="1"/>
</dbReference>
<dbReference type="Proteomes" id="UP001168821">
    <property type="component" value="Unassembled WGS sequence"/>
</dbReference>
<keyword evidence="4" id="KW-0349">Heme</keyword>
<keyword evidence="10" id="KW-1133">Transmembrane helix</keyword>
<dbReference type="GO" id="GO:0046872">
    <property type="term" value="F:metal ion binding"/>
    <property type="evidence" value="ECO:0007669"/>
    <property type="project" value="UniProtKB-KW"/>
</dbReference>
<keyword evidence="7" id="KW-0408">Iron</keyword>
<keyword evidence="8" id="KW-0503">Monooxygenase</keyword>
<evidence type="ECO:0000256" key="1">
    <source>
        <dbReference type="ARBA" id="ARBA00001971"/>
    </source>
</evidence>
<organism evidence="11 12">
    <name type="scientific">Zophobas morio</name>
    <dbReference type="NCBI Taxonomy" id="2755281"/>
    <lineage>
        <taxon>Eukaryota</taxon>
        <taxon>Metazoa</taxon>
        <taxon>Ecdysozoa</taxon>
        <taxon>Arthropoda</taxon>
        <taxon>Hexapoda</taxon>
        <taxon>Insecta</taxon>
        <taxon>Pterygota</taxon>
        <taxon>Neoptera</taxon>
        <taxon>Endopterygota</taxon>
        <taxon>Coleoptera</taxon>
        <taxon>Polyphaga</taxon>
        <taxon>Cucujiformia</taxon>
        <taxon>Tenebrionidae</taxon>
        <taxon>Zophobas</taxon>
    </lineage>
</organism>
<evidence type="ECO:0000256" key="8">
    <source>
        <dbReference type="ARBA" id="ARBA00023033"/>
    </source>
</evidence>
<accession>A0AA38I799</accession>
<comment type="cofactor">
    <cofactor evidence="1">
        <name>heme</name>
        <dbReference type="ChEBI" id="CHEBI:30413"/>
    </cofactor>
</comment>
<dbReference type="InterPro" id="IPR050476">
    <property type="entry name" value="Insect_CytP450_Detox"/>
</dbReference>
<dbReference type="PANTHER" id="PTHR24292">
    <property type="entry name" value="CYTOCHROME P450"/>
    <property type="match status" value="1"/>
</dbReference>
<evidence type="ECO:0000256" key="2">
    <source>
        <dbReference type="ARBA" id="ARBA00004370"/>
    </source>
</evidence>
<dbReference type="GO" id="GO:0016020">
    <property type="term" value="C:membrane"/>
    <property type="evidence" value="ECO:0007669"/>
    <property type="project" value="UniProtKB-SubCell"/>
</dbReference>
<comment type="similarity">
    <text evidence="3">Belongs to the cytochrome P450 family.</text>
</comment>
<keyword evidence="10" id="KW-0812">Transmembrane</keyword>
<evidence type="ECO:0008006" key="13">
    <source>
        <dbReference type="Google" id="ProtNLM"/>
    </source>
</evidence>
<keyword evidence="5" id="KW-0479">Metal-binding</keyword>
<keyword evidence="9 10" id="KW-0472">Membrane</keyword>
<evidence type="ECO:0000256" key="6">
    <source>
        <dbReference type="ARBA" id="ARBA00023002"/>
    </source>
</evidence>
<feature type="transmembrane region" description="Helical" evidence="10">
    <location>
        <begin position="6"/>
        <end position="26"/>
    </location>
</feature>
<sequence length="97" mass="11553">MLVTESLIKDLLGVVVALVVVLVAYFKWRHQYWKKKNLPYLQPSVPFGNLTNPFYKRENFGVTMFNLYKEMKEMGWKHGGIFFLTRPVYFIIEPDYV</sequence>
<dbReference type="GO" id="GO:0004497">
    <property type="term" value="F:monooxygenase activity"/>
    <property type="evidence" value="ECO:0007669"/>
    <property type="project" value="UniProtKB-KW"/>
</dbReference>
<protein>
    <recommendedName>
        <fullName evidence="13">Cytochrome P450</fullName>
    </recommendedName>
</protein>
<evidence type="ECO:0000256" key="9">
    <source>
        <dbReference type="ARBA" id="ARBA00023136"/>
    </source>
</evidence>
<evidence type="ECO:0000313" key="11">
    <source>
        <dbReference type="EMBL" id="KAJ3650567.1"/>
    </source>
</evidence>
<feature type="non-terminal residue" evidence="11">
    <location>
        <position position="97"/>
    </location>
</feature>
<evidence type="ECO:0000313" key="12">
    <source>
        <dbReference type="Proteomes" id="UP001168821"/>
    </source>
</evidence>
<keyword evidence="6" id="KW-0560">Oxidoreductase</keyword>
<dbReference type="EMBL" id="JALNTZ010000005">
    <property type="protein sequence ID" value="KAJ3650567.1"/>
    <property type="molecule type" value="Genomic_DNA"/>
</dbReference>
<evidence type="ECO:0000256" key="5">
    <source>
        <dbReference type="ARBA" id="ARBA00022723"/>
    </source>
</evidence>
<gene>
    <name evidence="11" type="ORF">Zmor_016657</name>
</gene>
<comment type="subcellular location">
    <subcellularLocation>
        <location evidence="2">Membrane</location>
    </subcellularLocation>
</comment>
<evidence type="ECO:0000256" key="10">
    <source>
        <dbReference type="SAM" id="Phobius"/>
    </source>
</evidence>